<evidence type="ECO:0000313" key="4">
    <source>
        <dbReference type="Proteomes" id="UP000037035"/>
    </source>
</evidence>
<name>A0A0L6VC47_9BASI</name>
<organism evidence="3 4">
    <name type="scientific">Puccinia sorghi</name>
    <dbReference type="NCBI Taxonomy" id="27349"/>
    <lineage>
        <taxon>Eukaryota</taxon>
        <taxon>Fungi</taxon>
        <taxon>Dikarya</taxon>
        <taxon>Basidiomycota</taxon>
        <taxon>Pucciniomycotina</taxon>
        <taxon>Pucciniomycetes</taxon>
        <taxon>Pucciniales</taxon>
        <taxon>Pucciniaceae</taxon>
        <taxon>Puccinia</taxon>
    </lineage>
</organism>
<keyword evidence="2" id="KW-0812">Transmembrane</keyword>
<feature type="transmembrane region" description="Helical" evidence="2">
    <location>
        <begin position="138"/>
        <end position="158"/>
    </location>
</feature>
<protein>
    <submittedName>
        <fullName evidence="3">Uncharacterized protein</fullName>
    </submittedName>
</protein>
<evidence type="ECO:0000256" key="1">
    <source>
        <dbReference type="SAM" id="MobiDB-lite"/>
    </source>
</evidence>
<accession>A0A0L6VC47</accession>
<dbReference type="EMBL" id="LAVV01006787">
    <property type="protein sequence ID" value="KNZ58313.1"/>
    <property type="molecule type" value="Genomic_DNA"/>
</dbReference>
<gene>
    <name evidence="3" type="ORF">VP01_1955g4</name>
</gene>
<reference evidence="3 4" key="1">
    <citation type="submission" date="2015-08" db="EMBL/GenBank/DDBJ databases">
        <title>Next Generation Sequencing and Analysis of the Genome of Puccinia sorghi L Schw, the Causal Agent of Maize Common Rust.</title>
        <authorList>
            <person name="Rochi L."/>
            <person name="Burguener G."/>
            <person name="Darino M."/>
            <person name="Turjanski A."/>
            <person name="Kreff E."/>
            <person name="Dieguez M.J."/>
            <person name="Sacco F."/>
        </authorList>
    </citation>
    <scope>NUCLEOTIDE SEQUENCE [LARGE SCALE GENOMIC DNA]</scope>
    <source>
        <strain evidence="3 4">RO10H11247</strain>
    </source>
</reference>
<dbReference type="Proteomes" id="UP000037035">
    <property type="component" value="Unassembled WGS sequence"/>
</dbReference>
<evidence type="ECO:0000256" key="2">
    <source>
        <dbReference type="SAM" id="Phobius"/>
    </source>
</evidence>
<evidence type="ECO:0000313" key="3">
    <source>
        <dbReference type="EMBL" id="KNZ58313.1"/>
    </source>
</evidence>
<keyword evidence="4" id="KW-1185">Reference proteome</keyword>
<proteinExistence type="predicted"/>
<sequence length="322" mass="36926">MSIQPPPLKKRRPLKTSQSRNSPSDPHWQSLDQLLGYINKNTWHAIKFSTGENKMTLYVDAIWGEKHKWSTAVKLFPEASYSQKLIILVSQNCLSHFNNSFIQYCFSLFISHNQIFHSLLANPNSVTIIYNLIHPCCISYYSLLWFSILSFIISILTITPNSSDHRLFVYSQLSLLSKRLPACSSIITTSGDTLSPFFKSNLNSPASNSIRFTALGIVKLVISLLVGFNVDLCIHAGHLAENIFCKSFFLPEFVQIFSLLFSTKSTLPLPFHVFNFLHNDLPACQSLLGKRNMWLVYVVTYLLSMQEDDYCQHIWNQDELQW</sequence>
<feature type="region of interest" description="Disordered" evidence="1">
    <location>
        <begin position="1"/>
        <end position="26"/>
    </location>
</feature>
<comment type="caution">
    <text evidence="3">The sequence shown here is derived from an EMBL/GenBank/DDBJ whole genome shotgun (WGS) entry which is preliminary data.</text>
</comment>
<keyword evidence="2" id="KW-0472">Membrane</keyword>
<dbReference type="VEuPathDB" id="FungiDB:VP01_1955g4"/>
<keyword evidence="2" id="KW-1133">Transmembrane helix</keyword>
<dbReference type="AlphaFoldDB" id="A0A0L6VC47"/>